<dbReference type="GO" id="GO:0016491">
    <property type="term" value="F:oxidoreductase activity"/>
    <property type="evidence" value="ECO:0007669"/>
    <property type="project" value="InterPro"/>
</dbReference>
<dbReference type="PRINTS" id="PR00419">
    <property type="entry name" value="ADXRDTASE"/>
</dbReference>
<dbReference type="EMBL" id="LYOS01000003">
    <property type="protein sequence ID" value="OFV67769.1"/>
    <property type="molecule type" value="Genomic_DNA"/>
</dbReference>
<dbReference type="PANTHER" id="PTHR42923:SF3">
    <property type="entry name" value="PROTOPORPHYRINOGEN OXIDASE"/>
    <property type="match status" value="1"/>
</dbReference>
<dbReference type="InterPro" id="IPR002937">
    <property type="entry name" value="Amino_oxidase"/>
</dbReference>
<dbReference type="Pfam" id="PF01593">
    <property type="entry name" value="Amino_oxidase"/>
    <property type="match status" value="1"/>
</dbReference>
<comment type="caution">
    <text evidence="2">The sequence shown here is derived from an EMBL/GenBank/DDBJ whole genome shotgun (WGS) entry which is preliminary data.</text>
</comment>
<dbReference type="InterPro" id="IPR050464">
    <property type="entry name" value="Zeta_carotene_desat/Oxidored"/>
</dbReference>
<organism evidence="2 3">
    <name type="scientific">Candidatus Syntropharchaeum caldarium</name>
    <dbReference type="NCBI Taxonomy" id="1838285"/>
    <lineage>
        <taxon>Archaea</taxon>
        <taxon>Methanobacteriati</taxon>
        <taxon>Methanobacteriota</taxon>
        <taxon>Stenosarchaea group</taxon>
        <taxon>Methanomicrobia</taxon>
        <taxon>Methanosarcinales</taxon>
        <taxon>ANME-2 cluster</taxon>
        <taxon>Candidatus Syntropharchaeum</taxon>
    </lineage>
</organism>
<name>A0A1F2P8T7_9EURY</name>
<evidence type="ECO:0000259" key="1">
    <source>
        <dbReference type="Pfam" id="PF01593"/>
    </source>
</evidence>
<feature type="domain" description="Amine oxidase" evidence="1">
    <location>
        <begin position="11"/>
        <end position="420"/>
    </location>
</feature>
<reference evidence="2" key="1">
    <citation type="submission" date="2016-05" db="EMBL/GenBank/DDBJ databases">
        <title>Microbial consortia oxidize butane by reversing methanogenesis.</title>
        <authorList>
            <person name="Laso-Perez R."/>
            <person name="Richter M."/>
            <person name="Wegener G."/>
            <person name="Musat F."/>
        </authorList>
    </citation>
    <scope>NUCLEOTIDE SEQUENCE [LARGE SCALE GENOMIC DNA]</scope>
    <source>
        <strain evidence="2">BOX2</strain>
    </source>
</reference>
<dbReference type="InterPro" id="IPR036188">
    <property type="entry name" value="FAD/NAD-bd_sf"/>
</dbReference>
<evidence type="ECO:0000313" key="2">
    <source>
        <dbReference type="EMBL" id="OFV67769.1"/>
    </source>
</evidence>
<dbReference type="PANTHER" id="PTHR42923">
    <property type="entry name" value="PROTOPORPHYRINOGEN OXIDASE"/>
    <property type="match status" value="1"/>
</dbReference>
<keyword evidence="3" id="KW-1185">Reference proteome</keyword>
<sequence>MRVGIIGGGVTGIVAGYYLSKKGHDVVIFESEEDVGGLLGSYHISKGGVSYNIECFYHHIFRSDRELIGLIEELGLSERLLWLKGSTGYYVGGKLYPLTTPKEILKFPHLTLSDKVRLAALVLRTKFGSFDKLDQVRARDVIERIGGRRVYKNFFEPLLRSKFEDERKNISAAWLFGRIRIRSDRSAGGEHLGYMEGGFQYLIDRLKEEILKQGGKIQTDEPVTKILTEKGRISGLKSRKKSYQFDKVISTVSPRVLDAISDLDVGDLPYQGACCALFGLKRPLLDGIYWLNIAGDLPFGALIEHTNFAPRSWYGGESLLYVASYFQREDDPRWKLSEEAVTAQFIDGIKKLFPDFTADDINWWRITRTPDAGPIYRVGFKRLIKPYRTAIDDLYIAGMFSGANYPERSIEGSVRAAKACVELFEEDREK</sequence>
<dbReference type="AlphaFoldDB" id="A0A1F2P8T7"/>
<evidence type="ECO:0000313" key="3">
    <source>
        <dbReference type="Proteomes" id="UP000186940"/>
    </source>
</evidence>
<protein>
    <submittedName>
        <fullName evidence="2">Protoporphyrinogen oxidase</fullName>
    </submittedName>
</protein>
<dbReference type="STRING" id="1838285.SCAL_001144"/>
<dbReference type="SUPFAM" id="SSF51905">
    <property type="entry name" value="FAD/NAD(P)-binding domain"/>
    <property type="match status" value="1"/>
</dbReference>
<dbReference type="NCBIfam" id="NF005560">
    <property type="entry name" value="PRK07233.1"/>
    <property type="match status" value="1"/>
</dbReference>
<gene>
    <name evidence="2" type="ORF">SCAL_001144</name>
</gene>
<dbReference type="Proteomes" id="UP000186940">
    <property type="component" value="Unassembled WGS sequence"/>
</dbReference>
<accession>A0A1F2P8T7</accession>
<dbReference type="Gene3D" id="3.50.50.60">
    <property type="entry name" value="FAD/NAD(P)-binding domain"/>
    <property type="match status" value="1"/>
</dbReference>
<proteinExistence type="predicted"/>